<organism evidence="1 2">
    <name type="scientific">Parascaris equorum</name>
    <name type="common">Equine roundworm</name>
    <dbReference type="NCBI Taxonomy" id="6256"/>
    <lineage>
        <taxon>Eukaryota</taxon>
        <taxon>Metazoa</taxon>
        <taxon>Ecdysozoa</taxon>
        <taxon>Nematoda</taxon>
        <taxon>Chromadorea</taxon>
        <taxon>Rhabditida</taxon>
        <taxon>Spirurina</taxon>
        <taxon>Ascaridomorpha</taxon>
        <taxon>Ascaridoidea</taxon>
        <taxon>Ascarididae</taxon>
        <taxon>Parascaris</taxon>
    </lineage>
</organism>
<reference evidence="2" key="1">
    <citation type="submission" date="2022-11" db="UniProtKB">
        <authorList>
            <consortium name="WormBaseParasite"/>
        </authorList>
    </citation>
    <scope>IDENTIFICATION</scope>
</reference>
<evidence type="ECO:0000313" key="2">
    <source>
        <dbReference type="WBParaSite" id="PEQ_0000296501-mRNA-1"/>
    </source>
</evidence>
<proteinExistence type="predicted"/>
<accession>A0A914RDZ7</accession>
<dbReference type="AlphaFoldDB" id="A0A914RDZ7"/>
<name>A0A914RDZ7_PAREQ</name>
<protein>
    <submittedName>
        <fullName evidence="2">Uncharacterized protein</fullName>
    </submittedName>
</protein>
<sequence>MRSLIHKRHERVNGTIVSNTNSSSSRPPAALQRFFSVFNTEMMKTAGVFLLVRTTILSATILLKRVECGYVPK</sequence>
<dbReference type="WBParaSite" id="PEQ_0000296501-mRNA-1">
    <property type="protein sequence ID" value="PEQ_0000296501-mRNA-1"/>
    <property type="gene ID" value="PEQ_0000296501"/>
</dbReference>
<evidence type="ECO:0000313" key="1">
    <source>
        <dbReference type="Proteomes" id="UP000887564"/>
    </source>
</evidence>
<keyword evidence="1" id="KW-1185">Reference proteome</keyword>
<dbReference type="Proteomes" id="UP000887564">
    <property type="component" value="Unplaced"/>
</dbReference>